<evidence type="ECO:0000313" key="3">
    <source>
        <dbReference type="Proteomes" id="UP000011885"/>
    </source>
</evidence>
<dbReference type="InterPro" id="IPR029455">
    <property type="entry name" value="GHL15"/>
</dbReference>
<dbReference type="OrthoDB" id="9779834at2"/>
<feature type="chain" id="PRO_5004072708" evidence="1">
    <location>
        <begin position="27"/>
        <end position="400"/>
    </location>
</feature>
<name>M5TZG2_9BACT</name>
<dbReference type="RefSeq" id="WP_008681878.1">
    <property type="nucleotide sequence ID" value="NZ_ANOH01000273.1"/>
</dbReference>
<gene>
    <name evidence="2" type="ORF">RSSM_03956</name>
</gene>
<dbReference type="Pfam" id="PF14885">
    <property type="entry name" value="GHL15"/>
    <property type="match status" value="1"/>
</dbReference>
<comment type="caution">
    <text evidence="2">The sequence shown here is derived from an EMBL/GenBank/DDBJ whole genome shotgun (WGS) entry which is preliminary data.</text>
</comment>
<protein>
    <submittedName>
        <fullName evidence="2">Putative secreted protein</fullName>
    </submittedName>
</protein>
<dbReference type="Proteomes" id="UP000011885">
    <property type="component" value="Unassembled WGS sequence"/>
</dbReference>
<keyword evidence="3" id="KW-1185">Reference proteome</keyword>
<dbReference type="PATRIC" id="fig|1263870.3.peg.4188"/>
<evidence type="ECO:0000256" key="1">
    <source>
        <dbReference type="SAM" id="SignalP"/>
    </source>
</evidence>
<dbReference type="InterPro" id="IPR013785">
    <property type="entry name" value="Aldolase_TIM"/>
</dbReference>
<accession>M5TZG2</accession>
<reference evidence="2 3" key="1">
    <citation type="journal article" date="2013" name="Mar. Genomics">
        <title>Expression of sulfatases in Rhodopirellula baltica and the diversity of sulfatases in the genus Rhodopirellula.</title>
        <authorList>
            <person name="Wegner C.E."/>
            <person name="Richter-Heitmann T."/>
            <person name="Klindworth A."/>
            <person name="Klockow C."/>
            <person name="Richter M."/>
            <person name="Achstetter T."/>
            <person name="Glockner F.O."/>
            <person name="Harder J."/>
        </authorList>
    </citation>
    <scope>NUCLEOTIDE SEQUENCE [LARGE SCALE GENOMIC DNA]</scope>
    <source>
        <strain evidence="2 3">SM41</strain>
    </source>
</reference>
<sequence length="400" mass="45263">MKLTHCCLKSLLLVAFALPIAGSATADDTSLPTFSWDRVPVYLHLGSNTQLSNEQIETIARLSDFICLEKAHGRVTDPSHPERVAGKDARRIKTANPDAKVLMYWNTLIAWPFTSYNQNFAKSHPKDWILRDRVSGEPLLKTTLGKKPVYQYNLLNPELRKWWSDTVATAVHEHGFDGFFMDAVSQSKRPLWLRRGWGIDKSDDLDAATTELMETVKSAMGADHLLIYNGFRAHSGGPDNSSRAGTEFLPHSDGAQIEHFDQFSSTAKEDIVAYWQMANAAAKQGKIVLYKGWPDHDVNWLNRSFMSKPAREKETIARESITFPLACYLIGACENSYFCYGWGYGVDDGQLIEYPEYQKSLGAPKQIARRNGWVFRRQFAHADVTAVLENRTASIRWHND</sequence>
<dbReference type="Gene3D" id="3.20.20.70">
    <property type="entry name" value="Aldolase class I"/>
    <property type="match status" value="1"/>
</dbReference>
<proteinExistence type="predicted"/>
<dbReference type="SUPFAM" id="SSF51445">
    <property type="entry name" value="(Trans)glycosidases"/>
    <property type="match status" value="1"/>
</dbReference>
<evidence type="ECO:0000313" key="2">
    <source>
        <dbReference type="EMBL" id="EMI54590.1"/>
    </source>
</evidence>
<keyword evidence="1" id="KW-0732">Signal</keyword>
<feature type="signal peptide" evidence="1">
    <location>
        <begin position="1"/>
        <end position="26"/>
    </location>
</feature>
<organism evidence="2 3">
    <name type="scientific">Rhodopirellula sallentina SM41</name>
    <dbReference type="NCBI Taxonomy" id="1263870"/>
    <lineage>
        <taxon>Bacteria</taxon>
        <taxon>Pseudomonadati</taxon>
        <taxon>Planctomycetota</taxon>
        <taxon>Planctomycetia</taxon>
        <taxon>Pirellulales</taxon>
        <taxon>Pirellulaceae</taxon>
        <taxon>Rhodopirellula</taxon>
    </lineage>
</organism>
<dbReference type="AlphaFoldDB" id="M5TZG2"/>
<dbReference type="InterPro" id="IPR017853">
    <property type="entry name" value="GH"/>
</dbReference>
<dbReference type="EMBL" id="ANOH01000273">
    <property type="protein sequence ID" value="EMI54590.1"/>
    <property type="molecule type" value="Genomic_DNA"/>
</dbReference>